<organism evidence="7 8">
    <name type="scientific">Eutypa lata (strain UCR-EL1)</name>
    <name type="common">Grapevine dieback disease fungus</name>
    <name type="synonym">Eutypa armeniacae</name>
    <dbReference type="NCBI Taxonomy" id="1287681"/>
    <lineage>
        <taxon>Eukaryota</taxon>
        <taxon>Fungi</taxon>
        <taxon>Dikarya</taxon>
        <taxon>Ascomycota</taxon>
        <taxon>Pezizomycotina</taxon>
        <taxon>Sordariomycetes</taxon>
        <taxon>Xylariomycetidae</taxon>
        <taxon>Xylariales</taxon>
        <taxon>Diatrypaceae</taxon>
        <taxon>Eutypa</taxon>
    </lineage>
</organism>
<dbReference type="Gene3D" id="3.40.462.20">
    <property type="match status" value="1"/>
</dbReference>
<keyword evidence="5" id="KW-0560">Oxidoreductase</keyword>
<dbReference type="AlphaFoldDB" id="M7SNE1"/>
<evidence type="ECO:0000256" key="1">
    <source>
        <dbReference type="ARBA" id="ARBA00001974"/>
    </source>
</evidence>
<dbReference type="eggNOG" id="ENOG502S6SS">
    <property type="taxonomic scope" value="Eukaryota"/>
</dbReference>
<keyword evidence="3" id="KW-0285">Flavoprotein</keyword>
<dbReference type="KEGG" id="ela:UCREL1_7041"/>
<evidence type="ECO:0000256" key="5">
    <source>
        <dbReference type="ARBA" id="ARBA00023002"/>
    </source>
</evidence>
<dbReference type="GO" id="GO:0071949">
    <property type="term" value="F:FAD binding"/>
    <property type="evidence" value="ECO:0007669"/>
    <property type="project" value="InterPro"/>
</dbReference>
<evidence type="ECO:0000256" key="4">
    <source>
        <dbReference type="ARBA" id="ARBA00022827"/>
    </source>
</evidence>
<feature type="domain" description="FAD-binding PCMH-type" evidence="6">
    <location>
        <begin position="34"/>
        <end position="136"/>
    </location>
</feature>
<sequence length="446" mass="50247">MAAHSQVDTLPIIWKGSPGYEQARVGRIFNHRRPDRYPIAVVEASTEQHILDTAKLAAEKGCRVSVRSGGHSWAAWSVRDGAILLDLGNYKDLFYDAASGIVKCSPSTVGRDLNAYLKTHGRLFAGGHCPDVGNWGWACEMVKAIDVVTADAQLLHCDENQNSELFWAARGAGPVTRFYLQTRPRPKIMMTSGYVYPTSEYRKAMGWITDVTINYDADTEIVAVASYPPGSDVIGILCLFTTFQETEEQARIALQKAQETHPSGTTDEWNCKPTTLESEYEDQATANPNNHRYCADNAYIRNDADVVSVLEDAFTTLPHKKAFSLWYSMAPVSRRNLPDMALSMQSDHYFASYVVWEDEKDDQNCQKWSRDIFKEVEQHSEGAYLGDSDFQVRRTRFWGPEQGKKLMAIRKKWDSGGRICGYLDADDKSQAEGLPNEHEWQVSEKL</sequence>
<dbReference type="InterPro" id="IPR050416">
    <property type="entry name" value="FAD-linked_Oxidoreductase"/>
</dbReference>
<reference evidence="8" key="1">
    <citation type="journal article" date="2013" name="Genome Announc.">
        <title>Draft genome sequence of the grapevine dieback fungus Eutypa lata UCR-EL1.</title>
        <authorList>
            <person name="Blanco-Ulate B."/>
            <person name="Rolshausen P.E."/>
            <person name="Cantu D."/>
        </authorList>
    </citation>
    <scope>NUCLEOTIDE SEQUENCE [LARGE SCALE GENOMIC DNA]</scope>
    <source>
        <strain evidence="8">UCR-EL1</strain>
    </source>
</reference>
<dbReference type="EMBL" id="KB706742">
    <property type="protein sequence ID" value="EMR65963.1"/>
    <property type="molecule type" value="Genomic_DNA"/>
</dbReference>
<accession>M7SNE1</accession>
<dbReference type="PANTHER" id="PTHR42973:SF39">
    <property type="entry name" value="FAD-BINDING PCMH-TYPE DOMAIN-CONTAINING PROTEIN"/>
    <property type="match status" value="1"/>
</dbReference>
<dbReference type="PANTHER" id="PTHR42973">
    <property type="entry name" value="BINDING OXIDOREDUCTASE, PUTATIVE (AFU_ORTHOLOGUE AFUA_1G17690)-RELATED"/>
    <property type="match status" value="1"/>
</dbReference>
<evidence type="ECO:0000256" key="2">
    <source>
        <dbReference type="ARBA" id="ARBA00005466"/>
    </source>
</evidence>
<protein>
    <submittedName>
        <fullName evidence="7">Putative fad binding domain protein</fullName>
    </submittedName>
</protein>
<dbReference type="Pfam" id="PF01565">
    <property type="entry name" value="FAD_binding_4"/>
    <property type="match status" value="1"/>
</dbReference>
<evidence type="ECO:0000259" key="6">
    <source>
        <dbReference type="PROSITE" id="PS51387"/>
    </source>
</evidence>
<keyword evidence="8" id="KW-1185">Reference proteome</keyword>
<dbReference type="OMA" id="NAYIRND"/>
<keyword evidence="4" id="KW-0274">FAD</keyword>
<dbReference type="InterPro" id="IPR016169">
    <property type="entry name" value="FAD-bd_PCMH_sub2"/>
</dbReference>
<dbReference type="Proteomes" id="UP000012174">
    <property type="component" value="Unassembled WGS sequence"/>
</dbReference>
<comment type="similarity">
    <text evidence="2">Belongs to the oxygen-dependent FAD-linked oxidoreductase family.</text>
</comment>
<dbReference type="SUPFAM" id="SSF56176">
    <property type="entry name" value="FAD-binding/transporter-associated domain-like"/>
    <property type="match status" value="1"/>
</dbReference>
<dbReference type="HOGENOM" id="CLU_018354_9_1_1"/>
<dbReference type="GO" id="GO:0016491">
    <property type="term" value="F:oxidoreductase activity"/>
    <property type="evidence" value="ECO:0007669"/>
    <property type="project" value="UniProtKB-KW"/>
</dbReference>
<dbReference type="Gene3D" id="3.30.43.10">
    <property type="entry name" value="Uridine Diphospho-n-acetylenolpyruvylglucosamine Reductase, domain 2"/>
    <property type="match status" value="1"/>
</dbReference>
<dbReference type="InterPro" id="IPR036318">
    <property type="entry name" value="FAD-bd_PCMH-like_sf"/>
</dbReference>
<dbReference type="OrthoDB" id="415825at2759"/>
<dbReference type="InterPro" id="IPR006094">
    <property type="entry name" value="Oxid_FAD_bind_N"/>
</dbReference>
<name>M7SNE1_EUTLA</name>
<dbReference type="Gene3D" id="3.30.465.10">
    <property type="match status" value="1"/>
</dbReference>
<gene>
    <name evidence="7" type="ORF">UCREL1_7041</name>
</gene>
<comment type="cofactor">
    <cofactor evidence="1">
        <name>FAD</name>
        <dbReference type="ChEBI" id="CHEBI:57692"/>
    </cofactor>
</comment>
<evidence type="ECO:0000313" key="7">
    <source>
        <dbReference type="EMBL" id="EMR65963.1"/>
    </source>
</evidence>
<evidence type="ECO:0000256" key="3">
    <source>
        <dbReference type="ARBA" id="ARBA00022630"/>
    </source>
</evidence>
<dbReference type="InterPro" id="IPR016166">
    <property type="entry name" value="FAD-bd_PCMH"/>
</dbReference>
<dbReference type="InterPro" id="IPR016167">
    <property type="entry name" value="FAD-bd_PCMH_sub1"/>
</dbReference>
<evidence type="ECO:0000313" key="8">
    <source>
        <dbReference type="Proteomes" id="UP000012174"/>
    </source>
</evidence>
<dbReference type="PROSITE" id="PS51387">
    <property type="entry name" value="FAD_PCMH"/>
    <property type="match status" value="1"/>
</dbReference>
<proteinExistence type="inferred from homology"/>